<comment type="caution">
    <text evidence="3">The sequence shown here is derived from an EMBL/GenBank/DDBJ whole genome shotgun (WGS) entry which is preliminary data.</text>
</comment>
<proteinExistence type="predicted"/>
<evidence type="ECO:0000313" key="4">
    <source>
        <dbReference type="Proteomes" id="UP001497416"/>
    </source>
</evidence>
<dbReference type="Pfam" id="PF04773">
    <property type="entry name" value="FecR"/>
    <property type="match status" value="1"/>
</dbReference>
<name>A0ABM9P5Y6_9FLAO</name>
<feature type="domain" description="FecR protein" evidence="2">
    <location>
        <begin position="109"/>
        <end position="194"/>
    </location>
</feature>
<keyword evidence="4" id="KW-1185">Reference proteome</keyword>
<dbReference type="RefSeq" id="WP_348713735.1">
    <property type="nucleotide sequence ID" value="NZ_CAXIXY010000008.1"/>
</dbReference>
<organism evidence="3 4">
    <name type="scientific">Tenacibaculum platacis</name>
    <dbReference type="NCBI Taxonomy" id="3137852"/>
    <lineage>
        <taxon>Bacteria</taxon>
        <taxon>Pseudomonadati</taxon>
        <taxon>Bacteroidota</taxon>
        <taxon>Flavobacteriia</taxon>
        <taxon>Flavobacteriales</taxon>
        <taxon>Flavobacteriaceae</taxon>
        <taxon>Tenacibaculum</taxon>
    </lineage>
</organism>
<reference evidence="3 4" key="1">
    <citation type="submission" date="2024-05" db="EMBL/GenBank/DDBJ databases">
        <authorList>
            <person name="Duchaud E."/>
        </authorList>
    </citation>
    <scope>NUCLEOTIDE SEQUENCE [LARGE SCALE GENOMIC DNA]</scope>
    <source>
        <strain evidence="3">Ena-SAMPLE-TAB-13-05-2024-13:56:06:370-140302</strain>
    </source>
</reference>
<keyword evidence="1 3" id="KW-0812">Transmembrane</keyword>
<dbReference type="PANTHER" id="PTHR30273:SF2">
    <property type="entry name" value="PROTEIN FECR"/>
    <property type="match status" value="1"/>
</dbReference>
<dbReference type="PANTHER" id="PTHR30273">
    <property type="entry name" value="PERIPLASMIC SIGNAL SENSOR AND SIGMA FACTOR ACTIVATOR FECR-RELATED"/>
    <property type="match status" value="1"/>
</dbReference>
<evidence type="ECO:0000313" key="3">
    <source>
        <dbReference type="EMBL" id="CAL2093943.1"/>
    </source>
</evidence>
<dbReference type="Gene3D" id="3.55.50.30">
    <property type="match status" value="1"/>
</dbReference>
<dbReference type="PIRSF" id="PIRSF018266">
    <property type="entry name" value="FecR"/>
    <property type="match status" value="1"/>
</dbReference>
<feature type="transmembrane region" description="Helical" evidence="1">
    <location>
        <begin position="79"/>
        <end position="97"/>
    </location>
</feature>
<gene>
    <name evidence="3" type="ORF">T190607A01A_60047</name>
</gene>
<dbReference type="InterPro" id="IPR012373">
    <property type="entry name" value="Ferrdict_sens_TM"/>
</dbReference>
<sequence length="306" mass="34559">MSEQNTYESDSSFLARWAENKLSKEELSEFQKTEAYKDFQRINEVAQQFEAPTLDLEAALTKTKLKTHPKTKVISLKKYWYAAAASVVILLGTISFLNSSISYTVPNGGTALAVSLPDGSKVQLNAGSKLSHKRFFWKNNRALNLDGEAYFEVEKGNKFSVETSYGTVSVLGTKFNVKARKNNFDLKCFEGAVRFDQKNTNNYKILYQNDRISITNSTTIKEEKSTENLPNWLQQLSIYEAQALQIVLDDLAIQYAIKIENKSTDLSRLFSGSFIHNNLETALKTTLTPMGISYTLSEDKKTVYLP</sequence>
<protein>
    <submittedName>
        <fullName evidence="3">Transmembrane sensor</fullName>
    </submittedName>
</protein>
<dbReference type="Proteomes" id="UP001497416">
    <property type="component" value="Unassembled WGS sequence"/>
</dbReference>
<keyword evidence="1" id="KW-0472">Membrane</keyword>
<keyword evidence="1" id="KW-1133">Transmembrane helix</keyword>
<dbReference type="InterPro" id="IPR006860">
    <property type="entry name" value="FecR"/>
</dbReference>
<evidence type="ECO:0000256" key="1">
    <source>
        <dbReference type="SAM" id="Phobius"/>
    </source>
</evidence>
<dbReference type="EMBL" id="CAXIXY010000008">
    <property type="protein sequence ID" value="CAL2093943.1"/>
    <property type="molecule type" value="Genomic_DNA"/>
</dbReference>
<evidence type="ECO:0000259" key="2">
    <source>
        <dbReference type="Pfam" id="PF04773"/>
    </source>
</evidence>
<dbReference type="Gene3D" id="2.60.120.1440">
    <property type="match status" value="1"/>
</dbReference>
<accession>A0ABM9P5Y6</accession>